<feature type="domain" description="G-protein coupled receptors family 2 profile 2" evidence="6">
    <location>
        <begin position="59"/>
        <end position="354"/>
    </location>
</feature>
<proteinExistence type="predicted"/>
<dbReference type="GO" id="GO:0072545">
    <property type="term" value="F:L-tyrosine binding"/>
    <property type="evidence" value="ECO:0007669"/>
    <property type="project" value="InterPro"/>
</dbReference>
<dbReference type="GO" id="GO:0005886">
    <property type="term" value="C:plasma membrane"/>
    <property type="evidence" value="ECO:0007669"/>
    <property type="project" value="TreeGrafter"/>
</dbReference>
<feature type="transmembrane region" description="Helical" evidence="5">
    <location>
        <begin position="138"/>
        <end position="165"/>
    </location>
</feature>
<dbReference type="InterPro" id="IPR017452">
    <property type="entry name" value="GPCR_Rhodpsn_7TM"/>
</dbReference>
<feature type="transmembrane region" description="Helical" evidence="5">
    <location>
        <begin position="199"/>
        <end position="222"/>
    </location>
</feature>
<evidence type="ECO:0000256" key="1">
    <source>
        <dbReference type="ARBA" id="ARBA00004141"/>
    </source>
</evidence>
<dbReference type="GO" id="GO:0035643">
    <property type="term" value="F:L-DOPA receptor activity"/>
    <property type="evidence" value="ECO:0007669"/>
    <property type="project" value="TreeGrafter"/>
</dbReference>
<evidence type="ECO:0000313" key="9">
    <source>
        <dbReference type="Proteomes" id="UP001458880"/>
    </source>
</evidence>
<dbReference type="Pfam" id="PF02101">
    <property type="entry name" value="Ocular_alb"/>
    <property type="match status" value="2"/>
</dbReference>
<evidence type="ECO:0000256" key="4">
    <source>
        <dbReference type="ARBA" id="ARBA00023136"/>
    </source>
</evidence>
<evidence type="ECO:0000313" key="8">
    <source>
        <dbReference type="EMBL" id="KAK9730363.1"/>
    </source>
</evidence>
<keyword evidence="3 5" id="KW-1133">Transmembrane helix</keyword>
<keyword evidence="4 5" id="KW-0472">Membrane</keyword>
<dbReference type="AlphaFoldDB" id="A0AAW1L8M1"/>
<dbReference type="EMBL" id="JASPKY010000148">
    <property type="protein sequence ID" value="KAK9730363.1"/>
    <property type="molecule type" value="Genomic_DNA"/>
</dbReference>
<keyword evidence="2 5" id="KW-0812">Transmembrane</keyword>
<comment type="caution">
    <text evidence="8">The sequence shown here is derived from an EMBL/GenBank/DDBJ whole genome shotgun (WGS) entry which is preliminary data.</text>
</comment>
<feature type="transmembrane region" description="Helical" evidence="5">
    <location>
        <begin position="295"/>
        <end position="321"/>
    </location>
</feature>
<dbReference type="GO" id="GO:0007166">
    <property type="term" value="P:cell surface receptor signaling pathway"/>
    <property type="evidence" value="ECO:0007669"/>
    <property type="project" value="InterPro"/>
</dbReference>
<feature type="transmembrane region" description="Helical" evidence="5">
    <location>
        <begin position="100"/>
        <end position="118"/>
    </location>
</feature>
<dbReference type="PANTHER" id="PTHR15177:SF2">
    <property type="entry name" value="G-PROTEIN COUPLED RECEPTOR 143"/>
    <property type="match status" value="1"/>
</dbReference>
<feature type="transmembrane region" description="Helical" evidence="5">
    <location>
        <begin position="327"/>
        <end position="349"/>
    </location>
</feature>
<dbReference type="GO" id="GO:0050848">
    <property type="term" value="P:regulation of calcium-mediated signaling"/>
    <property type="evidence" value="ECO:0007669"/>
    <property type="project" value="TreeGrafter"/>
</dbReference>
<dbReference type="GO" id="GO:0032438">
    <property type="term" value="P:melanosome organization"/>
    <property type="evidence" value="ECO:0007669"/>
    <property type="project" value="TreeGrafter"/>
</dbReference>
<dbReference type="Proteomes" id="UP001458880">
    <property type="component" value="Unassembled WGS sequence"/>
</dbReference>
<protein>
    <submittedName>
        <fullName evidence="8">Ocular albinism type 1 protein</fullName>
    </submittedName>
</protein>
<evidence type="ECO:0000259" key="7">
    <source>
        <dbReference type="PROSITE" id="PS50262"/>
    </source>
</evidence>
<dbReference type="GO" id="GO:0035240">
    <property type="term" value="F:dopamine binding"/>
    <property type="evidence" value="ECO:0007669"/>
    <property type="project" value="InterPro"/>
</dbReference>
<feature type="transmembrane region" description="Helical" evidence="5">
    <location>
        <begin position="242"/>
        <end position="261"/>
    </location>
</feature>
<accession>A0AAW1L8M1</accession>
<feature type="domain" description="G-protein coupled receptors family 1 profile" evidence="7">
    <location>
        <begin position="70"/>
        <end position="350"/>
    </location>
</feature>
<dbReference type="PROSITE" id="PS50261">
    <property type="entry name" value="G_PROTEIN_RECEP_F2_4"/>
    <property type="match status" value="1"/>
</dbReference>
<dbReference type="PANTHER" id="PTHR15177">
    <property type="entry name" value="G-PROTEIN COUPLED RECEPTOR 143"/>
    <property type="match status" value="1"/>
</dbReference>
<dbReference type="InterPro" id="IPR001414">
    <property type="entry name" value="GPR143"/>
</dbReference>
<evidence type="ECO:0000256" key="2">
    <source>
        <dbReference type="ARBA" id="ARBA00022692"/>
    </source>
</evidence>
<organism evidence="8 9">
    <name type="scientific">Popillia japonica</name>
    <name type="common">Japanese beetle</name>
    <dbReference type="NCBI Taxonomy" id="7064"/>
    <lineage>
        <taxon>Eukaryota</taxon>
        <taxon>Metazoa</taxon>
        <taxon>Ecdysozoa</taxon>
        <taxon>Arthropoda</taxon>
        <taxon>Hexapoda</taxon>
        <taxon>Insecta</taxon>
        <taxon>Pterygota</taxon>
        <taxon>Neoptera</taxon>
        <taxon>Endopterygota</taxon>
        <taxon>Coleoptera</taxon>
        <taxon>Polyphaga</taxon>
        <taxon>Scarabaeiformia</taxon>
        <taxon>Scarabaeidae</taxon>
        <taxon>Rutelinae</taxon>
        <taxon>Popillia</taxon>
    </lineage>
</organism>
<name>A0AAW1L8M1_POPJA</name>
<dbReference type="PROSITE" id="PS50262">
    <property type="entry name" value="G_PROTEIN_RECEP_F1_2"/>
    <property type="match status" value="1"/>
</dbReference>
<dbReference type="GO" id="GO:0072544">
    <property type="term" value="F:L-DOPA binding"/>
    <property type="evidence" value="ECO:0007669"/>
    <property type="project" value="InterPro"/>
</dbReference>
<keyword evidence="9" id="KW-1185">Reference proteome</keyword>
<dbReference type="Gene3D" id="1.20.1070.10">
    <property type="entry name" value="Rhodopsin 7-helix transmembrane proteins"/>
    <property type="match status" value="1"/>
</dbReference>
<comment type="subcellular location">
    <subcellularLocation>
        <location evidence="1">Membrane</location>
        <topology evidence="1">Multi-pass membrane protein</topology>
    </subcellularLocation>
</comment>
<dbReference type="InterPro" id="IPR017981">
    <property type="entry name" value="GPCR_2-like_7TM"/>
</dbReference>
<dbReference type="PRINTS" id="PR00965">
    <property type="entry name" value="OCULARALBNSM"/>
</dbReference>
<evidence type="ECO:0000256" key="3">
    <source>
        <dbReference type="ARBA" id="ARBA00022989"/>
    </source>
</evidence>
<sequence>MYFVRRVVHSQGTHLSFYSLNRQLIRKMADPTMQTFCCYHGNGSDVATKIVKEFDINGYNIVCLFSSALGILGAIYQILPRHQYVYNHRWISLTAARGRRIIIWLAVADLLASVGVFTRSSLWLSNKNILPDIQDDASVLFCAISSAWIQYFYTSTWIWTLCYTIDIRLVLSEKSTWIWTLCYTIDIRLVLSEKKSNSLYYHLAAWIIPAFFTTIGLSLLYIPDAQCHTSKSLSMAILRILPNYFATYIPITIVMIVNPILYKSATKDMERVITAISGQFTSKEREIMDSVKIKFLLINLVFYVCWVPNLINGILVWVLWFQIPINVIIIVWYVMAFLNPLQALFNCLVYRRWARGSERVVIPWQMTKIIPSPLQTIKSLTKSTTTTKEESVPLLENRPRASINGFSGYS</sequence>
<reference evidence="8 9" key="1">
    <citation type="journal article" date="2024" name="BMC Genomics">
        <title>De novo assembly and annotation of Popillia japonica's genome with initial clues to its potential as an invasive pest.</title>
        <authorList>
            <person name="Cucini C."/>
            <person name="Boschi S."/>
            <person name="Funari R."/>
            <person name="Cardaioli E."/>
            <person name="Iannotti N."/>
            <person name="Marturano G."/>
            <person name="Paoli F."/>
            <person name="Bruttini M."/>
            <person name="Carapelli A."/>
            <person name="Frati F."/>
            <person name="Nardi F."/>
        </authorList>
    </citation>
    <scope>NUCLEOTIDE SEQUENCE [LARGE SCALE GENOMIC DNA]</scope>
    <source>
        <strain evidence="8">DMR45628</strain>
    </source>
</reference>
<evidence type="ECO:0000259" key="6">
    <source>
        <dbReference type="PROSITE" id="PS50261"/>
    </source>
</evidence>
<evidence type="ECO:0000256" key="5">
    <source>
        <dbReference type="SAM" id="Phobius"/>
    </source>
</evidence>
<feature type="transmembrane region" description="Helical" evidence="5">
    <location>
        <begin position="59"/>
        <end position="79"/>
    </location>
</feature>
<gene>
    <name evidence="8" type="ORF">QE152_g15304</name>
</gene>